<keyword evidence="1" id="KW-0472">Membrane</keyword>
<accession>A0A813J0M7</accession>
<feature type="transmembrane region" description="Helical" evidence="1">
    <location>
        <begin position="105"/>
        <end position="124"/>
    </location>
</feature>
<sequence>FLGGGVCQFCFHISWEFGAFPVFSNLKCSWALYVRHDFRGSGANRASPPGTDKISSYASPNGCCSVSFSSQRRQLGYQTVGGRKVCVTSPRLNWMFLKCSHVRNSFVMMVYFFVVLLLFLLLLSLRLLLLLLLLLFLLLLLMLSLLVLCLLLMLVLLLVLVLVL</sequence>
<keyword evidence="1" id="KW-0812">Transmembrane</keyword>
<keyword evidence="1" id="KW-1133">Transmembrane helix</keyword>
<dbReference type="AlphaFoldDB" id="A0A813J0M7"/>
<gene>
    <name evidence="2" type="ORF">PGLA2088_LOCUS14013</name>
</gene>
<dbReference type="EMBL" id="CAJNNW010016955">
    <property type="protein sequence ID" value="CAE8660057.1"/>
    <property type="molecule type" value="Genomic_DNA"/>
</dbReference>
<protein>
    <submittedName>
        <fullName evidence="2">Uncharacterized protein</fullName>
    </submittedName>
</protein>
<evidence type="ECO:0000313" key="2">
    <source>
        <dbReference type="EMBL" id="CAE8660057.1"/>
    </source>
</evidence>
<feature type="transmembrane region" description="Helical" evidence="1">
    <location>
        <begin position="130"/>
        <end position="163"/>
    </location>
</feature>
<feature type="non-terminal residue" evidence="2">
    <location>
        <position position="1"/>
    </location>
</feature>
<dbReference type="Proteomes" id="UP000626109">
    <property type="component" value="Unassembled WGS sequence"/>
</dbReference>
<comment type="caution">
    <text evidence="2">The sequence shown here is derived from an EMBL/GenBank/DDBJ whole genome shotgun (WGS) entry which is preliminary data.</text>
</comment>
<reference evidence="2" key="1">
    <citation type="submission" date="2021-02" db="EMBL/GenBank/DDBJ databases">
        <authorList>
            <person name="Dougan E. K."/>
            <person name="Rhodes N."/>
            <person name="Thang M."/>
            <person name="Chan C."/>
        </authorList>
    </citation>
    <scope>NUCLEOTIDE SEQUENCE</scope>
</reference>
<evidence type="ECO:0000313" key="3">
    <source>
        <dbReference type="Proteomes" id="UP000626109"/>
    </source>
</evidence>
<proteinExistence type="predicted"/>
<organism evidence="2 3">
    <name type="scientific">Polarella glacialis</name>
    <name type="common">Dinoflagellate</name>
    <dbReference type="NCBI Taxonomy" id="89957"/>
    <lineage>
        <taxon>Eukaryota</taxon>
        <taxon>Sar</taxon>
        <taxon>Alveolata</taxon>
        <taxon>Dinophyceae</taxon>
        <taxon>Suessiales</taxon>
        <taxon>Suessiaceae</taxon>
        <taxon>Polarella</taxon>
    </lineage>
</organism>
<evidence type="ECO:0000256" key="1">
    <source>
        <dbReference type="SAM" id="Phobius"/>
    </source>
</evidence>
<name>A0A813J0M7_POLGL</name>